<keyword evidence="2" id="KW-0808">Transferase</keyword>
<reference evidence="2 3" key="1">
    <citation type="submission" date="2015-02" db="EMBL/GenBank/DDBJ databases">
        <title>Genome Sequencing of Rickettsiales.</title>
        <authorList>
            <person name="Daugherty S.C."/>
            <person name="Su Q."/>
            <person name="Abolude K."/>
            <person name="Beier-Sexton M."/>
            <person name="Carlyon J.A."/>
            <person name="Carter R."/>
            <person name="Day N.P."/>
            <person name="Dumler S.J."/>
            <person name="Dyachenko V."/>
            <person name="Godinez A."/>
            <person name="Kurtti T.J."/>
            <person name="Lichay M."/>
            <person name="Mullins K.E."/>
            <person name="Ott S."/>
            <person name="Pappas-Brown V."/>
            <person name="Paris D.H."/>
            <person name="Patel P."/>
            <person name="Richards A.L."/>
            <person name="Sadzewicz L."/>
            <person name="Sears K."/>
            <person name="Seidman D."/>
            <person name="Sengamalay N."/>
            <person name="Stenos J."/>
            <person name="Tallon L.J."/>
            <person name="Vincent G."/>
            <person name="Fraser C.M."/>
            <person name="Munderloh U."/>
            <person name="Dunning-Hotopp J.C."/>
        </authorList>
    </citation>
    <scope>NUCLEOTIDE SEQUENCE [LARGE SCALE GENOMIC DNA]</scope>
    <source>
        <strain evidence="2 3">Gilliam</strain>
    </source>
</reference>
<dbReference type="InterPro" id="IPR043502">
    <property type="entry name" value="DNA/RNA_pol_sf"/>
</dbReference>
<dbReference type="GO" id="GO:0003964">
    <property type="term" value="F:RNA-directed DNA polymerase activity"/>
    <property type="evidence" value="ECO:0007669"/>
    <property type="project" value="UniProtKB-KW"/>
</dbReference>
<proteinExistence type="predicted"/>
<dbReference type="InterPro" id="IPR000477">
    <property type="entry name" value="RT_dom"/>
</dbReference>
<keyword evidence="2" id="KW-0548">Nucleotidyltransferase</keyword>
<dbReference type="Proteomes" id="UP000033769">
    <property type="component" value="Unassembled WGS sequence"/>
</dbReference>
<sequence>MFLHYVIDIWFAKISKENLIEQTGIARYCDDMVFVFENKADAKRFYDVLPKRLNKYGLNINEAKL</sequence>
<dbReference type="PATRIC" id="fig|1359184.3.peg.618"/>
<protein>
    <submittedName>
        <fullName evidence="2">Reverse transcriptase family protein</fullName>
    </submittedName>
</protein>
<evidence type="ECO:0000313" key="2">
    <source>
        <dbReference type="EMBL" id="KJV52638.1"/>
    </source>
</evidence>
<name>A0A0F3MA63_ORITS</name>
<dbReference type="EMBL" id="LANO01000019">
    <property type="protein sequence ID" value="KJV52638.1"/>
    <property type="molecule type" value="Genomic_DNA"/>
</dbReference>
<dbReference type="Pfam" id="PF00078">
    <property type="entry name" value="RVT_1"/>
    <property type="match status" value="1"/>
</dbReference>
<dbReference type="PROSITE" id="PS50878">
    <property type="entry name" value="RT_POL"/>
    <property type="match status" value="1"/>
</dbReference>
<feature type="domain" description="Reverse transcriptase" evidence="1">
    <location>
        <begin position="1"/>
        <end position="65"/>
    </location>
</feature>
<dbReference type="AlphaFoldDB" id="A0A0F3MA63"/>
<comment type="caution">
    <text evidence="2">The sequence shown here is derived from an EMBL/GenBank/DDBJ whole genome shotgun (WGS) entry which is preliminary data.</text>
</comment>
<accession>A0A0F3MA63</accession>
<organism evidence="2 3">
    <name type="scientific">Orientia tsutsugamushi str. Gilliam</name>
    <dbReference type="NCBI Taxonomy" id="1359184"/>
    <lineage>
        <taxon>Bacteria</taxon>
        <taxon>Pseudomonadati</taxon>
        <taxon>Pseudomonadota</taxon>
        <taxon>Alphaproteobacteria</taxon>
        <taxon>Rickettsiales</taxon>
        <taxon>Rickettsiaceae</taxon>
        <taxon>Rickettsieae</taxon>
        <taxon>Orientia</taxon>
    </lineage>
</organism>
<dbReference type="SUPFAM" id="SSF56672">
    <property type="entry name" value="DNA/RNA polymerases"/>
    <property type="match status" value="1"/>
</dbReference>
<keyword evidence="2" id="KW-0695">RNA-directed DNA polymerase</keyword>
<evidence type="ECO:0000259" key="1">
    <source>
        <dbReference type="PROSITE" id="PS50878"/>
    </source>
</evidence>
<evidence type="ECO:0000313" key="3">
    <source>
        <dbReference type="Proteomes" id="UP000033769"/>
    </source>
</evidence>
<gene>
    <name evidence="2" type="ORF">OTSGILL_1326</name>
</gene>